<evidence type="ECO:0008006" key="3">
    <source>
        <dbReference type="Google" id="ProtNLM"/>
    </source>
</evidence>
<proteinExistence type="predicted"/>
<protein>
    <recommendedName>
        <fullName evidence="3">DUF2188 domain-containing protein</fullName>
    </recommendedName>
</protein>
<accession>A0A1M7T570</accession>
<name>A0A1M7T570_9BRAD</name>
<evidence type="ECO:0000313" key="1">
    <source>
        <dbReference type="EMBL" id="SHN65835.1"/>
    </source>
</evidence>
<evidence type="ECO:0000313" key="2">
    <source>
        <dbReference type="Proteomes" id="UP000184096"/>
    </source>
</evidence>
<gene>
    <name evidence="1" type="ORF">SAMN05444170_0798</name>
</gene>
<keyword evidence="2" id="KW-1185">Reference proteome</keyword>
<dbReference type="AlphaFoldDB" id="A0A1M7T570"/>
<dbReference type="EMBL" id="LT670849">
    <property type="protein sequence ID" value="SHN65835.1"/>
    <property type="molecule type" value="Genomic_DNA"/>
</dbReference>
<organism evidence="1 2">
    <name type="scientific">Bradyrhizobium erythrophlei</name>
    <dbReference type="NCBI Taxonomy" id="1437360"/>
    <lineage>
        <taxon>Bacteria</taxon>
        <taxon>Pseudomonadati</taxon>
        <taxon>Pseudomonadota</taxon>
        <taxon>Alphaproteobacteria</taxon>
        <taxon>Hyphomicrobiales</taxon>
        <taxon>Nitrobacteraceae</taxon>
        <taxon>Bradyrhizobium</taxon>
    </lineage>
</organism>
<dbReference type="Proteomes" id="UP000184096">
    <property type="component" value="Chromosome I"/>
</dbReference>
<reference evidence="2" key="1">
    <citation type="submission" date="2016-11" db="EMBL/GenBank/DDBJ databases">
        <authorList>
            <person name="Varghese N."/>
            <person name="Submissions S."/>
        </authorList>
    </citation>
    <scope>NUCLEOTIDE SEQUENCE [LARGE SCALE GENOMIC DNA]</scope>
    <source>
        <strain evidence="2">GAS401</strain>
    </source>
</reference>
<sequence length="87" mass="9618">MEIASYEIVGSGGSWRVKHDGEPIGRACYERQKKHANNTSTISIFATFTCCRRSVLPPRPFALTEDKIVLGELGQFDSPVHARHGTS</sequence>